<reference evidence="1 2" key="1">
    <citation type="journal article" date="2022" name="bioRxiv">
        <title>The genome of the oomycete Peronosclerospora sorghi, a cosmopolitan pathogen of maize and sorghum, is inflated with dispersed pseudogenes.</title>
        <authorList>
            <person name="Fletcher K."/>
            <person name="Martin F."/>
            <person name="Isakeit T."/>
            <person name="Cavanaugh K."/>
            <person name="Magill C."/>
            <person name="Michelmore R."/>
        </authorList>
    </citation>
    <scope>NUCLEOTIDE SEQUENCE [LARGE SCALE GENOMIC DNA]</scope>
    <source>
        <strain evidence="1">P6</strain>
    </source>
</reference>
<sequence>MRSSVMSVCQAVNWMIKPCSVRSPVRDTWLRDNRLVDDRIALGLLEFDHVRVEGAFCITGDA</sequence>
<comment type="caution">
    <text evidence="1">The sequence shown here is derived from an EMBL/GenBank/DDBJ whole genome shotgun (WGS) entry which is preliminary data.</text>
</comment>
<proteinExistence type="predicted"/>
<protein>
    <submittedName>
        <fullName evidence="1">Uncharacterized protein</fullName>
    </submittedName>
</protein>
<name>A0ACC0WQS4_9STRA</name>
<dbReference type="EMBL" id="CM047589">
    <property type="protein sequence ID" value="KAI9920091.1"/>
    <property type="molecule type" value="Genomic_DNA"/>
</dbReference>
<gene>
    <name evidence="1" type="ORF">PsorP6_015754</name>
</gene>
<evidence type="ECO:0000313" key="1">
    <source>
        <dbReference type="EMBL" id="KAI9920091.1"/>
    </source>
</evidence>
<keyword evidence="2" id="KW-1185">Reference proteome</keyword>
<organism evidence="1 2">
    <name type="scientific">Peronosclerospora sorghi</name>
    <dbReference type="NCBI Taxonomy" id="230839"/>
    <lineage>
        <taxon>Eukaryota</taxon>
        <taxon>Sar</taxon>
        <taxon>Stramenopiles</taxon>
        <taxon>Oomycota</taxon>
        <taxon>Peronosporomycetes</taxon>
        <taxon>Peronosporales</taxon>
        <taxon>Peronosporaceae</taxon>
        <taxon>Peronosclerospora</taxon>
    </lineage>
</organism>
<accession>A0ACC0WQS4</accession>
<dbReference type="Proteomes" id="UP001163321">
    <property type="component" value="Chromosome 10"/>
</dbReference>
<evidence type="ECO:0000313" key="2">
    <source>
        <dbReference type="Proteomes" id="UP001163321"/>
    </source>
</evidence>